<dbReference type="RefSeq" id="WP_143039744.1">
    <property type="nucleotide sequence ID" value="NZ_FNTI01000001.1"/>
</dbReference>
<sequence length="455" mass="48989">MRNLYSAGHRRSDPEAGIQHAGTAPSRPAPRRHRAGPQRREQNAAAEERSPGTPFSHSPDRSRHNGSLPSDDGLRIEAERHQKSELKRLREEVLDIARELKGMQRLETGRPGAKGFDGPPAREFGVRTKSPGVSRSVRPSQSPVRPPELRPQPARQDLRAGTVDAKTKAAPARAKTPPPLIVPGVRKLAKNPGARTKGIRLNLAAKVALLTVLMLAGTGLITMKLWGGMPWLAPARQKVADMLVHVSSQVSWPVAKAAHAAPSNSTPIARQLPAFAAPDTYGVYAVSDGQLTPLEPLPIRVPDARVSISSTISKPAPAPLANGHLSFVVYHRELATSVPETASVRIVAKVMQATAFAGGKPKSMAIEDTWAVRGGAVDLRIAPVPGNQEMVVIRAADPNFTLSPGRYVLMFKNQAYDFSVAGTVSDTAQCLERADLQDRSVYSECRELPAQPVSF</sequence>
<evidence type="ECO:0000256" key="2">
    <source>
        <dbReference type="SAM" id="Phobius"/>
    </source>
</evidence>
<name>A0A1M7BPJ4_9BRAD</name>
<keyword evidence="2" id="KW-0812">Transmembrane</keyword>
<evidence type="ECO:0000256" key="1">
    <source>
        <dbReference type="SAM" id="MobiDB-lite"/>
    </source>
</evidence>
<dbReference type="EMBL" id="FNTI01000001">
    <property type="protein sequence ID" value="SED58794.1"/>
    <property type="molecule type" value="Genomic_DNA"/>
</dbReference>
<organism evidence="3 4">
    <name type="scientific">Bradyrhizobium lablabi</name>
    <dbReference type="NCBI Taxonomy" id="722472"/>
    <lineage>
        <taxon>Bacteria</taxon>
        <taxon>Pseudomonadati</taxon>
        <taxon>Pseudomonadota</taxon>
        <taxon>Alphaproteobacteria</taxon>
        <taxon>Hyphomicrobiales</taxon>
        <taxon>Nitrobacteraceae</taxon>
        <taxon>Bradyrhizobium</taxon>
    </lineage>
</organism>
<protein>
    <submittedName>
        <fullName evidence="3">Uncharacterized protein</fullName>
    </submittedName>
</protein>
<feature type="region of interest" description="Disordered" evidence="1">
    <location>
        <begin position="104"/>
        <end position="160"/>
    </location>
</feature>
<proteinExistence type="predicted"/>
<evidence type="ECO:0000313" key="3">
    <source>
        <dbReference type="EMBL" id="SED58794.1"/>
    </source>
</evidence>
<feature type="compositionally biased region" description="Low complexity" evidence="1">
    <location>
        <begin position="130"/>
        <end position="143"/>
    </location>
</feature>
<feature type="region of interest" description="Disordered" evidence="1">
    <location>
        <begin position="166"/>
        <end position="185"/>
    </location>
</feature>
<accession>A0A1M7BPJ4</accession>
<feature type="region of interest" description="Disordered" evidence="1">
    <location>
        <begin position="1"/>
        <end position="90"/>
    </location>
</feature>
<evidence type="ECO:0000313" key="4">
    <source>
        <dbReference type="Proteomes" id="UP000183208"/>
    </source>
</evidence>
<gene>
    <name evidence="3" type="ORF">SAMN05444171_4530</name>
</gene>
<dbReference type="AlphaFoldDB" id="A0A1M7BPJ4"/>
<feature type="compositionally biased region" description="Basic and acidic residues" evidence="1">
    <location>
        <begin position="72"/>
        <end position="90"/>
    </location>
</feature>
<reference evidence="3 4" key="1">
    <citation type="submission" date="2016-10" db="EMBL/GenBank/DDBJ databases">
        <authorList>
            <person name="de Groot N.N."/>
        </authorList>
    </citation>
    <scope>NUCLEOTIDE SEQUENCE [LARGE SCALE GENOMIC DNA]</scope>
    <source>
        <strain evidence="3 4">GAS522</strain>
    </source>
</reference>
<feature type="compositionally biased region" description="Basic and acidic residues" evidence="1">
    <location>
        <begin position="38"/>
        <end position="50"/>
    </location>
</feature>
<feature type="transmembrane region" description="Helical" evidence="2">
    <location>
        <begin position="207"/>
        <end position="227"/>
    </location>
</feature>
<keyword evidence="2" id="KW-1133">Transmembrane helix</keyword>
<dbReference type="Proteomes" id="UP000183208">
    <property type="component" value="Unassembled WGS sequence"/>
</dbReference>
<keyword evidence="2" id="KW-0472">Membrane</keyword>
<dbReference type="OrthoDB" id="8250264at2"/>